<dbReference type="EMBL" id="CABWMC010000029">
    <property type="protein sequence ID" value="VXC55345.1"/>
    <property type="molecule type" value="Genomic_DNA"/>
</dbReference>
<accession>A0A653ZJP9</accession>
<reference evidence="1 2" key="1">
    <citation type="submission" date="2019-10" db="EMBL/GenBank/DDBJ databases">
        <authorList>
            <person name="Karimi E."/>
        </authorList>
    </citation>
    <scope>NUCLEOTIDE SEQUENCE [LARGE SCALE GENOMIC DNA]</scope>
    <source>
        <strain evidence="1">Bacillus sp. 71</strain>
    </source>
</reference>
<evidence type="ECO:0000313" key="2">
    <source>
        <dbReference type="Proteomes" id="UP000437562"/>
    </source>
</evidence>
<gene>
    <name evidence="1" type="ORF">BACI71_40174</name>
</gene>
<evidence type="ECO:0000313" key="1">
    <source>
        <dbReference type="EMBL" id="VXC55345.1"/>
    </source>
</evidence>
<dbReference type="AlphaFoldDB" id="A0A653ZJP9"/>
<name>A0A653ZJP9_BACMY</name>
<dbReference type="Proteomes" id="UP000437562">
    <property type="component" value="Unassembled WGS sequence"/>
</dbReference>
<protein>
    <recommendedName>
        <fullName evidence="3">Helix-turn-helix domain-containing protein</fullName>
    </recommendedName>
</protein>
<proteinExistence type="predicted"/>
<organism evidence="1 2">
    <name type="scientific">Bacillus mycoides</name>
    <dbReference type="NCBI Taxonomy" id="1405"/>
    <lineage>
        <taxon>Bacteria</taxon>
        <taxon>Bacillati</taxon>
        <taxon>Bacillota</taxon>
        <taxon>Bacilli</taxon>
        <taxon>Bacillales</taxon>
        <taxon>Bacillaceae</taxon>
        <taxon>Bacillus</taxon>
        <taxon>Bacillus cereus group</taxon>
    </lineage>
</organism>
<evidence type="ECO:0008006" key="3">
    <source>
        <dbReference type="Google" id="ProtNLM"/>
    </source>
</evidence>
<sequence>MGKVFGNRKELKPHTVITLWNELKTKLTVQELCKVLELPRSTFYRWLQITERSKG</sequence>